<dbReference type="Gene3D" id="1.10.132.50">
    <property type="entry name" value="ATP synthase (C/AC39) subunit, domain 3"/>
    <property type="match status" value="1"/>
</dbReference>
<evidence type="ECO:0000256" key="2">
    <source>
        <dbReference type="ARBA" id="ARBA00022448"/>
    </source>
</evidence>
<dbReference type="InterPro" id="IPR050873">
    <property type="entry name" value="V-ATPase_V0D/AC39_subunit"/>
</dbReference>
<dbReference type="InterPro" id="IPR036079">
    <property type="entry name" value="ATPase_csu/dsu_sf"/>
</dbReference>
<evidence type="ECO:0008006" key="6">
    <source>
        <dbReference type="Google" id="ProtNLM"/>
    </source>
</evidence>
<protein>
    <recommendedName>
        <fullName evidence="6">V-type ATPase subunit</fullName>
    </recommendedName>
</protein>
<organism evidence="4 5">
    <name type="scientific">Criibacterium bergeronii</name>
    <dbReference type="NCBI Taxonomy" id="1871336"/>
    <lineage>
        <taxon>Bacteria</taxon>
        <taxon>Bacillati</taxon>
        <taxon>Bacillota</taxon>
        <taxon>Clostridia</taxon>
        <taxon>Peptostreptococcales</taxon>
        <taxon>Filifactoraceae</taxon>
        <taxon>Criibacterium</taxon>
    </lineage>
</organism>
<keyword evidence="5" id="KW-1185">Reference proteome</keyword>
<name>A0A371IIW1_9FIRM</name>
<dbReference type="PANTHER" id="PTHR38682:SF1">
    <property type="entry name" value="V-TYPE ATP SYNTHASE SUBUNIT C"/>
    <property type="match status" value="1"/>
</dbReference>
<keyword evidence="2" id="KW-0813">Transport</keyword>
<dbReference type="Pfam" id="PF01992">
    <property type="entry name" value="vATP-synt_AC39"/>
    <property type="match status" value="1"/>
</dbReference>
<dbReference type="InterPro" id="IPR002843">
    <property type="entry name" value="ATPase_V0-cplx_csu/dsu"/>
</dbReference>
<dbReference type="GO" id="GO:0046961">
    <property type="term" value="F:proton-transporting ATPase activity, rotational mechanism"/>
    <property type="evidence" value="ECO:0007669"/>
    <property type="project" value="InterPro"/>
</dbReference>
<dbReference type="RefSeq" id="WP_068911818.1">
    <property type="nucleotide sequence ID" value="NZ_MBEW02000041.1"/>
</dbReference>
<dbReference type="EMBL" id="MBEW02000041">
    <property type="protein sequence ID" value="RDY20410.1"/>
    <property type="molecule type" value="Genomic_DNA"/>
</dbReference>
<dbReference type="InterPro" id="IPR044911">
    <property type="entry name" value="V-type_ATPase_csu/dsu_dom_3"/>
</dbReference>
<evidence type="ECO:0000256" key="1">
    <source>
        <dbReference type="ARBA" id="ARBA00006709"/>
    </source>
</evidence>
<gene>
    <name evidence="4" type="ORF">BBG48_010160</name>
</gene>
<dbReference type="STRING" id="1871336.BBG48_01530"/>
<dbReference type="PANTHER" id="PTHR38682">
    <property type="entry name" value="V-TYPE ATP SYNTHASE SUBUNIT C"/>
    <property type="match status" value="1"/>
</dbReference>
<sequence>MGDFYAINAKVSDLKRGIFDKTDYDKIISFGERSSIIDYLKPNPIYKDKIEMLLGESVLRRSIETFILQSEANVLLKLRHHFSGNDKRLVDAMLLKYEFEDVKLILRALSQNETIDKDKDLLLYENEQKLSYDQLLASESIRQAVEYLSTTSYKRVFVGLTDEDTKTLQFHTEMRLDSAYFSALNDAISTFSGKSSKALSDYVTSKIDIFNVKWIYRAKKYYKMLPEEIYNYSFRFGRKVRGQVLKDLVYAGSIEEFIQLIKKYKLDDIFYDIDSNDRTVKFSFLYMYEKSLKGIGNYENNIGMFLKFYVSMIIQNKNLIRIGESQKYGLSKEETEKYLVKMA</sequence>
<evidence type="ECO:0000256" key="3">
    <source>
        <dbReference type="ARBA" id="ARBA00023065"/>
    </source>
</evidence>
<proteinExistence type="inferred from homology"/>
<reference evidence="4 5" key="1">
    <citation type="journal article" date="2016" name="Genome Announc.">
        <title>Draft Genome Sequence of Criibacterium bergeronii gen. nov., sp. nov., Strain CCRI-22567T, Isolated from a Vaginal Sample from a Woman with Bacterial Vaginosis.</title>
        <authorList>
            <person name="Maheux A.F."/>
            <person name="Berube E."/>
            <person name="Boudreau D.K."/>
            <person name="Raymond F."/>
            <person name="Corbeil J."/>
            <person name="Roy P.H."/>
            <person name="Boissinot M."/>
            <person name="Omar R.F."/>
        </authorList>
    </citation>
    <scope>NUCLEOTIDE SEQUENCE [LARGE SCALE GENOMIC DNA]</scope>
    <source>
        <strain evidence="4 5">CCRI-22567</strain>
    </source>
</reference>
<evidence type="ECO:0000313" key="5">
    <source>
        <dbReference type="Proteomes" id="UP000093352"/>
    </source>
</evidence>
<dbReference type="SUPFAM" id="SSF103486">
    <property type="entry name" value="V-type ATP synthase subunit C"/>
    <property type="match status" value="1"/>
</dbReference>
<comment type="similarity">
    <text evidence="1">Belongs to the V-ATPase V0D/AC39 subunit family.</text>
</comment>
<dbReference type="Proteomes" id="UP000093352">
    <property type="component" value="Unassembled WGS sequence"/>
</dbReference>
<accession>A0A371IIW1</accession>
<dbReference type="Gene3D" id="1.20.1690.10">
    <property type="entry name" value="V-type ATP synthase subunit C domain"/>
    <property type="match status" value="2"/>
</dbReference>
<dbReference type="AlphaFoldDB" id="A0A371IIW1"/>
<dbReference type="InterPro" id="IPR035067">
    <property type="entry name" value="V-type_ATPase_csu/dsu"/>
</dbReference>
<evidence type="ECO:0000313" key="4">
    <source>
        <dbReference type="EMBL" id="RDY20410.1"/>
    </source>
</evidence>
<keyword evidence="3" id="KW-0406">Ion transport</keyword>
<comment type="caution">
    <text evidence="4">The sequence shown here is derived from an EMBL/GenBank/DDBJ whole genome shotgun (WGS) entry which is preliminary data.</text>
</comment>